<reference evidence="10" key="1">
    <citation type="journal article" date="2019" name="Int. J. Syst. Evol. Microbiol.">
        <title>The Global Catalogue of Microorganisms (GCM) 10K type strain sequencing project: providing services to taxonomists for standard genome sequencing and annotation.</title>
        <authorList>
            <consortium name="The Broad Institute Genomics Platform"/>
            <consortium name="The Broad Institute Genome Sequencing Center for Infectious Disease"/>
            <person name="Wu L."/>
            <person name="Ma J."/>
        </authorList>
    </citation>
    <scope>NUCLEOTIDE SEQUENCE [LARGE SCALE GENOMIC DNA]</scope>
    <source>
        <strain evidence="10">JCM 13518</strain>
    </source>
</reference>
<feature type="transmembrane region" description="Helical" evidence="8">
    <location>
        <begin position="68"/>
        <end position="90"/>
    </location>
</feature>
<organism evidence="9 10">
    <name type="scientific">Aeromicrobium alkaliterrae</name>
    <dbReference type="NCBI Taxonomy" id="302168"/>
    <lineage>
        <taxon>Bacteria</taxon>
        <taxon>Bacillati</taxon>
        <taxon>Actinomycetota</taxon>
        <taxon>Actinomycetes</taxon>
        <taxon>Propionibacteriales</taxon>
        <taxon>Nocardioidaceae</taxon>
        <taxon>Aeromicrobium</taxon>
    </lineage>
</organism>
<dbReference type="Proteomes" id="UP001501057">
    <property type="component" value="Unassembled WGS sequence"/>
</dbReference>
<evidence type="ECO:0000256" key="4">
    <source>
        <dbReference type="ARBA" id="ARBA00022475"/>
    </source>
</evidence>
<dbReference type="Gene3D" id="1.20.1530.20">
    <property type="match status" value="1"/>
</dbReference>
<protein>
    <submittedName>
        <fullName evidence="9">AEC family transporter</fullName>
    </submittedName>
</protein>
<feature type="transmembrane region" description="Helical" evidence="8">
    <location>
        <begin position="6"/>
        <end position="25"/>
    </location>
</feature>
<accession>A0ABP4VI63</accession>
<proteinExistence type="inferred from homology"/>
<dbReference type="EMBL" id="BAAAME010000002">
    <property type="protein sequence ID" value="GAA1725277.1"/>
    <property type="molecule type" value="Genomic_DNA"/>
</dbReference>
<feature type="transmembrane region" description="Helical" evidence="8">
    <location>
        <begin position="37"/>
        <end position="56"/>
    </location>
</feature>
<evidence type="ECO:0000256" key="1">
    <source>
        <dbReference type="ARBA" id="ARBA00004651"/>
    </source>
</evidence>
<evidence type="ECO:0000256" key="6">
    <source>
        <dbReference type="ARBA" id="ARBA00022989"/>
    </source>
</evidence>
<evidence type="ECO:0000313" key="9">
    <source>
        <dbReference type="EMBL" id="GAA1725277.1"/>
    </source>
</evidence>
<feature type="transmembrane region" description="Helical" evidence="8">
    <location>
        <begin position="196"/>
        <end position="216"/>
    </location>
</feature>
<keyword evidence="4" id="KW-1003">Cell membrane</keyword>
<evidence type="ECO:0000256" key="2">
    <source>
        <dbReference type="ARBA" id="ARBA00010145"/>
    </source>
</evidence>
<keyword evidence="5 8" id="KW-0812">Transmembrane</keyword>
<feature type="transmembrane region" description="Helical" evidence="8">
    <location>
        <begin position="169"/>
        <end position="190"/>
    </location>
</feature>
<keyword evidence="3" id="KW-0813">Transport</keyword>
<evidence type="ECO:0000256" key="7">
    <source>
        <dbReference type="ARBA" id="ARBA00023136"/>
    </source>
</evidence>
<feature type="transmembrane region" description="Helical" evidence="8">
    <location>
        <begin position="126"/>
        <end position="148"/>
    </location>
</feature>
<dbReference type="InterPro" id="IPR004776">
    <property type="entry name" value="Mem_transp_PIN-like"/>
</dbReference>
<feature type="transmembrane region" description="Helical" evidence="8">
    <location>
        <begin position="258"/>
        <end position="278"/>
    </location>
</feature>
<sequence length="310" mass="32341">MGRVTGVVEGFATIIAVIALGWILARVGLFDLAAQQLLSKLAFYVASPALMLTVLASADVSTVLSSNLVATVAAVGVVVVIYALLAVFVFRQGLADTVVGALSSSYVNAGNLGLPIAAYVLGDAALVAPALLLQMLLLQPLGLTILDIAVAERRLSWWQVVSRPFRNPLTLGSIIGVTLSVTSTPMPRVVHDPLELVGGMAVPGMLIAYGISLRLGPRPGAGDRPAHLWTIVSLKMVVQPLVAYAVARYALDLDGAELLAVTVIAALPTAQNIFVIASRYERSAVLARDAIFMSTLLSVPAVAVITALLT</sequence>
<dbReference type="InterPro" id="IPR038770">
    <property type="entry name" value="Na+/solute_symporter_sf"/>
</dbReference>
<comment type="subcellular location">
    <subcellularLocation>
        <location evidence="1">Cell membrane</location>
        <topology evidence="1">Multi-pass membrane protein</topology>
    </subcellularLocation>
</comment>
<dbReference type="PANTHER" id="PTHR36838:SF1">
    <property type="entry name" value="SLR1864 PROTEIN"/>
    <property type="match status" value="1"/>
</dbReference>
<evidence type="ECO:0000256" key="8">
    <source>
        <dbReference type="SAM" id="Phobius"/>
    </source>
</evidence>
<keyword evidence="7 8" id="KW-0472">Membrane</keyword>
<comment type="similarity">
    <text evidence="2">Belongs to the auxin efflux carrier (TC 2.A.69) family.</text>
</comment>
<feature type="transmembrane region" description="Helical" evidence="8">
    <location>
        <begin position="290"/>
        <end position="309"/>
    </location>
</feature>
<name>A0ABP4VI63_9ACTN</name>
<evidence type="ECO:0000256" key="3">
    <source>
        <dbReference type="ARBA" id="ARBA00022448"/>
    </source>
</evidence>
<feature type="transmembrane region" description="Helical" evidence="8">
    <location>
        <begin position="97"/>
        <end position="120"/>
    </location>
</feature>
<dbReference type="RefSeq" id="WP_344196899.1">
    <property type="nucleotide sequence ID" value="NZ_BAAAME010000002.1"/>
</dbReference>
<evidence type="ECO:0000313" key="10">
    <source>
        <dbReference type="Proteomes" id="UP001501057"/>
    </source>
</evidence>
<keyword evidence="6 8" id="KW-1133">Transmembrane helix</keyword>
<comment type="caution">
    <text evidence="9">The sequence shown here is derived from an EMBL/GenBank/DDBJ whole genome shotgun (WGS) entry which is preliminary data.</text>
</comment>
<gene>
    <name evidence="9" type="ORF">GCM10009710_02550</name>
</gene>
<keyword evidence="10" id="KW-1185">Reference proteome</keyword>
<feature type="transmembrane region" description="Helical" evidence="8">
    <location>
        <begin position="228"/>
        <end position="246"/>
    </location>
</feature>
<evidence type="ECO:0000256" key="5">
    <source>
        <dbReference type="ARBA" id="ARBA00022692"/>
    </source>
</evidence>
<dbReference type="Pfam" id="PF03547">
    <property type="entry name" value="Mem_trans"/>
    <property type="match status" value="1"/>
</dbReference>
<dbReference type="PANTHER" id="PTHR36838">
    <property type="entry name" value="AUXIN EFFLUX CARRIER FAMILY PROTEIN"/>
    <property type="match status" value="1"/>
</dbReference>